<evidence type="ECO:0000256" key="4">
    <source>
        <dbReference type="ARBA" id="ARBA00022618"/>
    </source>
</evidence>
<dbReference type="InterPro" id="IPR026579">
    <property type="entry name" value="FtsQ"/>
</dbReference>
<evidence type="ECO:0000259" key="11">
    <source>
        <dbReference type="PROSITE" id="PS51779"/>
    </source>
</evidence>
<accession>A0ABN1EH73</accession>
<evidence type="ECO:0000256" key="3">
    <source>
        <dbReference type="ARBA" id="ARBA00022519"/>
    </source>
</evidence>
<dbReference type="Gene3D" id="3.40.50.11690">
    <property type="entry name" value="Cell division protein FtsQ/DivIB"/>
    <property type="match status" value="1"/>
</dbReference>
<dbReference type="PANTHER" id="PTHR35851:SF1">
    <property type="entry name" value="CELL DIVISION PROTEIN FTSQ"/>
    <property type="match status" value="1"/>
</dbReference>
<feature type="transmembrane region" description="Helical" evidence="9">
    <location>
        <begin position="58"/>
        <end position="79"/>
    </location>
</feature>
<gene>
    <name evidence="9" type="primary">ftsQ</name>
    <name evidence="12" type="ORF">GCM10008942_13230</name>
</gene>
<name>A0ABN1EH73_9PROT</name>
<evidence type="ECO:0000256" key="2">
    <source>
        <dbReference type="ARBA" id="ARBA00022475"/>
    </source>
</evidence>
<evidence type="ECO:0000256" key="7">
    <source>
        <dbReference type="ARBA" id="ARBA00023136"/>
    </source>
</evidence>
<proteinExistence type="inferred from homology"/>
<keyword evidence="13" id="KW-1185">Reference proteome</keyword>
<dbReference type="Pfam" id="PF03799">
    <property type="entry name" value="FtsQ_DivIB_C"/>
    <property type="match status" value="1"/>
</dbReference>
<keyword evidence="2 9" id="KW-1003">Cell membrane</keyword>
<dbReference type="HAMAP" id="MF_00911">
    <property type="entry name" value="FtsQ_subfam"/>
    <property type="match status" value="1"/>
</dbReference>
<evidence type="ECO:0000256" key="10">
    <source>
        <dbReference type="SAM" id="MobiDB-lite"/>
    </source>
</evidence>
<evidence type="ECO:0000256" key="5">
    <source>
        <dbReference type="ARBA" id="ARBA00022692"/>
    </source>
</evidence>
<evidence type="ECO:0000313" key="12">
    <source>
        <dbReference type="EMBL" id="GAA0566160.1"/>
    </source>
</evidence>
<dbReference type="Gene3D" id="3.10.20.310">
    <property type="entry name" value="membrane protein fhac"/>
    <property type="match status" value="1"/>
</dbReference>
<evidence type="ECO:0000256" key="6">
    <source>
        <dbReference type="ARBA" id="ARBA00022989"/>
    </source>
</evidence>
<comment type="caution">
    <text evidence="12">The sequence shown here is derived from an EMBL/GenBank/DDBJ whole genome shotgun (WGS) entry which is preliminary data.</text>
</comment>
<comment type="similarity">
    <text evidence="9">Belongs to the FtsQ/DivIB family. FtsQ subfamily.</text>
</comment>
<organism evidence="12 13">
    <name type="scientific">Rhizomicrobium electricum</name>
    <dbReference type="NCBI Taxonomy" id="480070"/>
    <lineage>
        <taxon>Bacteria</taxon>
        <taxon>Pseudomonadati</taxon>
        <taxon>Pseudomonadota</taxon>
        <taxon>Alphaproteobacteria</taxon>
        <taxon>Micropepsales</taxon>
        <taxon>Micropepsaceae</taxon>
        <taxon>Rhizomicrobium</taxon>
    </lineage>
</organism>
<comment type="subcellular location">
    <subcellularLocation>
        <location evidence="9">Cell inner membrane</location>
        <topology evidence="9">Single-pass type II membrane protein</topology>
    </subcellularLocation>
    <subcellularLocation>
        <location evidence="1">Membrane</location>
    </subcellularLocation>
    <text evidence="9">Localizes to the division septum.</text>
</comment>
<keyword evidence="5 9" id="KW-0812">Transmembrane</keyword>
<comment type="function">
    <text evidence="9">Essential cell division protein.</text>
</comment>
<evidence type="ECO:0000256" key="1">
    <source>
        <dbReference type="ARBA" id="ARBA00004370"/>
    </source>
</evidence>
<keyword evidence="7 9" id="KW-0472">Membrane</keyword>
<dbReference type="InterPro" id="IPR034746">
    <property type="entry name" value="POTRA"/>
</dbReference>
<protein>
    <recommendedName>
        <fullName evidence="9">Cell division protein FtsQ</fullName>
    </recommendedName>
</protein>
<sequence length="311" mass="34219">MSKERPSERTRGRSSRSPARGITRGRQEAPRRAKRSGGFWPMVGSFFASVFSPRHPMVLLTIVVVMLAVAAAIITGGAIPRTIHKTDVAATTLVDHAGFGVAQVHLSGNARTKPDEIMGGLGIKAGQSIFAINLRTARARLLTLPWVADAEIHRRYPDDISVQIVERVPYARWQTPNGVVLVERKGRVITGDDTNEFGKLPLLIGGGAPEHADGFIEAVAHHRAVAARVKAYQYQSGRRWNLLLDNGVVVKLPETGWDVQIRELDRYIVEDGILETNIREIDLRPTSPYFFVVNRDGTPAKEKKPETGSAI</sequence>
<dbReference type="PANTHER" id="PTHR35851">
    <property type="entry name" value="CELL DIVISION PROTEIN FTSQ"/>
    <property type="match status" value="1"/>
</dbReference>
<feature type="domain" description="POTRA" evidence="11">
    <location>
        <begin position="99"/>
        <end position="167"/>
    </location>
</feature>
<feature type="region of interest" description="Disordered" evidence="10">
    <location>
        <begin position="1"/>
        <end position="34"/>
    </location>
</feature>
<feature type="compositionally biased region" description="Basic and acidic residues" evidence="10">
    <location>
        <begin position="1"/>
        <end position="11"/>
    </location>
</feature>
<evidence type="ECO:0000313" key="13">
    <source>
        <dbReference type="Proteomes" id="UP001499951"/>
    </source>
</evidence>
<evidence type="ECO:0000256" key="8">
    <source>
        <dbReference type="ARBA" id="ARBA00023306"/>
    </source>
</evidence>
<dbReference type="Proteomes" id="UP001499951">
    <property type="component" value="Unassembled WGS sequence"/>
</dbReference>
<dbReference type="InterPro" id="IPR013685">
    <property type="entry name" value="POTRA_FtsQ_type"/>
</dbReference>
<keyword evidence="8 9" id="KW-0131">Cell cycle</keyword>
<dbReference type="InterPro" id="IPR005548">
    <property type="entry name" value="Cell_div_FtsQ/DivIB_C"/>
</dbReference>
<comment type="caution">
    <text evidence="9">Lacks conserved residue(s) required for the propagation of feature annotation.</text>
</comment>
<evidence type="ECO:0000256" key="9">
    <source>
        <dbReference type="HAMAP-Rule" id="MF_00911"/>
    </source>
</evidence>
<keyword evidence="4 9" id="KW-0132">Cell division</keyword>
<feature type="transmembrane region" description="Helical" evidence="9">
    <location>
        <begin position="36"/>
        <end position="52"/>
    </location>
</feature>
<dbReference type="InterPro" id="IPR045335">
    <property type="entry name" value="FtsQ_C_sf"/>
</dbReference>
<dbReference type="PROSITE" id="PS51779">
    <property type="entry name" value="POTRA"/>
    <property type="match status" value="1"/>
</dbReference>
<keyword evidence="6 9" id="KW-1133">Transmembrane helix</keyword>
<dbReference type="Pfam" id="PF08478">
    <property type="entry name" value="POTRA_1"/>
    <property type="match status" value="1"/>
</dbReference>
<reference evidence="12 13" key="1">
    <citation type="journal article" date="2019" name="Int. J. Syst. Evol. Microbiol.">
        <title>The Global Catalogue of Microorganisms (GCM) 10K type strain sequencing project: providing services to taxonomists for standard genome sequencing and annotation.</title>
        <authorList>
            <consortium name="The Broad Institute Genomics Platform"/>
            <consortium name="The Broad Institute Genome Sequencing Center for Infectious Disease"/>
            <person name="Wu L."/>
            <person name="Ma J."/>
        </authorList>
    </citation>
    <scope>NUCLEOTIDE SEQUENCE [LARGE SCALE GENOMIC DNA]</scope>
    <source>
        <strain evidence="12 13">JCM 15089</strain>
    </source>
</reference>
<keyword evidence="3 9" id="KW-0997">Cell inner membrane</keyword>
<dbReference type="EMBL" id="BAAADD010000003">
    <property type="protein sequence ID" value="GAA0566160.1"/>
    <property type="molecule type" value="Genomic_DNA"/>
</dbReference>